<feature type="transmembrane region" description="Helical" evidence="11">
    <location>
        <begin position="12"/>
        <end position="32"/>
    </location>
</feature>
<gene>
    <name evidence="14" type="ORF">EDD58_10535</name>
</gene>
<dbReference type="Pfam" id="PF00571">
    <property type="entry name" value="CBS"/>
    <property type="match status" value="2"/>
</dbReference>
<evidence type="ECO:0000256" key="4">
    <source>
        <dbReference type="ARBA" id="ARBA00022692"/>
    </source>
</evidence>
<evidence type="ECO:0000259" key="12">
    <source>
        <dbReference type="PROSITE" id="PS51371"/>
    </source>
</evidence>
<comment type="similarity">
    <text evidence="2">Belongs to the UPF0053 family.</text>
</comment>
<dbReference type="CDD" id="cd04590">
    <property type="entry name" value="CBS_pair_CorC_HlyC_assoc"/>
    <property type="match status" value="1"/>
</dbReference>
<dbReference type="PANTHER" id="PTHR43099">
    <property type="entry name" value="UPF0053 PROTEIN YRKA"/>
    <property type="match status" value="1"/>
</dbReference>
<dbReference type="GO" id="GO:0050660">
    <property type="term" value="F:flavin adenine dinucleotide binding"/>
    <property type="evidence" value="ECO:0007669"/>
    <property type="project" value="InterPro"/>
</dbReference>
<dbReference type="SUPFAM" id="SSF54631">
    <property type="entry name" value="CBS-domain pair"/>
    <property type="match status" value="1"/>
</dbReference>
<dbReference type="SUPFAM" id="SSF56176">
    <property type="entry name" value="FAD-binding/transporter-associated domain-like"/>
    <property type="match status" value="1"/>
</dbReference>
<dbReference type="PANTHER" id="PTHR43099:SF2">
    <property type="entry name" value="UPF0053 PROTEIN YRKA"/>
    <property type="match status" value="1"/>
</dbReference>
<organism evidence="14 15">
    <name type="scientific">Hazenella coriacea</name>
    <dbReference type="NCBI Taxonomy" id="1179467"/>
    <lineage>
        <taxon>Bacteria</taxon>
        <taxon>Bacillati</taxon>
        <taxon>Bacillota</taxon>
        <taxon>Bacilli</taxon>
        <taxon>Bacillales</taxon>
        <taxon>Thermoactinomycetaceae</taxon>
        <taxon>Hazenella</taxon>
    </lineage>
</organism>
<dbReference type="EMBL" id="SMAG01000005">
    <property type="protein sequence ID" value="TCS93827.1"/>
    <property type="molecule type" value="Genomic_DNA"/>
</dbReference>
<evidence type="ECO:0000313" key="14">
    <source>
        <dbReference type="EMBL" id="TCS93827.1"/>
    </source>
</evidence>
<evidence type="ECO:0000256" key="1">
    <source>
        <dbReference type="ARBA" id="ARBA00004651"/>
    </source>
</evidence>
<protein>
    <submittedName>
        <fullName evidence="14">CBS domain containing-hemolysin-like protein</fullName>
    </submittedName>
</protein>
<dbReference type="SMART" id="SM01091">
    <property type="entry name" value="CorC_HlyC"/>
    <property type="match status" value="1"/>
</dbReference>
<evidence type="ECO:0000256" key="11">
    <source>
        <dbReference type="SAM" id="Phobius"/>
    </source>
</evidence>
<dbReference type="InterPro" id="IPR046342">
    <property type="entry name" value="CBS_dom_sf"/>
</dbReference>
<evidence type="ECO:0000256" key="6">
    <source>
        <dbReference type="ARBA" id="ARBA00022989"/>
    </source>
</evidence>
<name>A0A4V2UV00_9BACL</name>
<evidence type="ECO:0000259" key="13">
    <source>
        <dbReference type="PROSITE" id="PS51846"/>
    </source>
</evidence>
<evidence type="ECO:0000256" key="2">
    <source>
        <dbReference type="ARBA" id="ARBA00006337"/>
    </source>
</evidence>
<feature type="transmembrane region" description="Helical" evidence="11">
    <location>
        <begin position="102"/>
        <end position="123"/>
    </location>
</feature>
<keyword evidence="3" id="KW-1003">Cell membrane</keyword>
<keyword evidence="6 10" id="KW-1133">Transmembrane helix</keyword>
<keyword evidence="7 9" id="KW-0129">CBS domain</keyword>
<feature type="domain" description="CBS" evidence="12">
    <location>
        <begin position="288"/>
        <end position="345"/>
    </location>
</feature>
<dbReference type="PROSITE" id="PS51846">
    <property type="entry name" value="CNNM"/>
    <property type="match status" value="1"/>
</dbReference>
<dbReference type="Gene3D" id="3.10.580.10">
    <property type="entry name" value="CBS-domain"/>
    <property type="match status" value="1"/>
</dbReference>
<dbReference type="SMART" id="SM00116">
    <property type="entry name" value="CBS"/>
    <property type="match status" value="2"/>
</dbReference>
<keyword evidence="15" id="KW-1185">Reference proteome</keyword>
<dbReference type="Gene3D" id="3.30.465.10">
    <property type="match status" value="1"/>
</dbReference>
<feature type="domain" description="CNNM transmembrane" evidence="13">
    <location>
        <begin position="3"/>
        <end position="205"/>
    </location>
</feature>
<evidence type="ECO:0000256" key="10">
    <source>
        <dbReference type="PROSITE-ProRule" id="PRU01193"/>
    </source>
</evidence>
<evidence type="ECO:0000256" key="3">
    <source>
        <dbReference type="ARBA" id="ARBA00022475"/>
    </source>
</evidence>
<dbReference type="InterPro" id="IPR051676">
    <property type="entry name" value="UPF0053_domain"/>
</dbReference>
<evidence type="ECO:0000256" key="5">
    <source>
        <dbReference type="ARBA" id="ARBA00022737"/>
    </source>
</evidence>
<dbReference type="FunFam" id="3.10.580.10:FF:000002">
    <property type="entry name" value="Magnesium/cobalt efflux protein CorC"/>
    <property type="match status" value="1"/>
</dbReference>
<dbReference type="Proteomes" id="UP000294937">
    <property type="component" value="Unassembled WGS sequence"/>
</dbReference>
<dbReference type="GO" id="GO:0005886">
    <property type="term" value="C:plasma membrane"/>
    <property type="evidence" value="ECO:0007669"/>
    <property type="project" value="UniProtKB-SubCell"/>
</dbReference>
<dbReference type="Pfam" id="PF01595">
    <property type="entry name" value="CNNM"/>
    <property type="match status" value="1"/>
</dbReference>
<keyword evidence="5" id="KW-0677">Repeat</keyword>
<evidence type="ECO:0000313" key="15">
    <source>
        <dbReference type="Proteomes" id="UP000294937"/>
    </source>
</evidence>
<proteinExistence type="inferred from homology"/>
<dbReference type="AlphaFoldDB" id="A0A4V2UV00"/>
<dbReference type="InterPro" id="IPR016169">
    <property type="entry name" value="FAD-bd_PCMH_sub2"/>
</dbReference>
<comment type="caution">
    <text evidence="14">The sequence shown here is derived from an EMBL/GenBank/DDBJ whole genome shotgun (WGS) entry which is preliminary data.</text>
</comment>
<sequence>MESDIGDSLNLFLILFLVVLNGFFVASEFAIVKVRYTRIQELIEQGVSQAQTAQKVISQMDAYLSATQLGITLASLGLGWIGEPTISAFLRYFFQHLGVPDWLIQTLSLLIAFCLITFLHIVIGEMAPKTLAIRKAETMTLWTAAPLHWFYKLFKPCIILLNGTANLILKLFKVEATDTANVYTEEEIRMLIAQSHQSGVIGFQEKKLMDNLFDFNERIVREVMVPRVNMICLYQGHSFAENFDIMRRTSHTRFPLCGKDKDDVIGMIHVRDVYECFSADTPPSLTLLARQAIAVPETMEIKEVLRRLQKKRVGMAIVIDEFGGTSGLVTTEDIIEEIFGDIQDEFDDEPPPIVVKGNQTFINSHLLIDEVNRLFQIEIQDEDNDTIGGWIFSQLGKLPKQGDTIPFAHLDFQVAKVVERRVTQIVVKQRSSIINETMVESKVVVNKAISS</sequence>
<accession>A0A4V2UV00</accession>
<comment type="subcellular location">
    <subcellularLocation>
        <location evidence="1">Cell membrane</location>
        <topology evidence="1">Multi-pass membrane protein</topology>
    </subcellularLocation>
</comment>
<dbReference type="InterPro" id="IPR044751">
    <property type="entry name" value="Ion_transp-like_CBS"/>
</dbReference>
<dbReference type="InterPro" id="IPR002550">
    <property type="entry name" value="CNNM"/>
</dbReference>
<dbReference type="InterPro" id="IPR000644">
    <property type="entry name" value="CBS_dom"/>
</dbReference>
<evidence type="ECO:0000256" key="7">
    <source>
        <dbReference type="ARBA" id="ARBA00023122"/>
    </source>
</evidence>
<dbReference type="InterPro" id="IPR036318">
    <property type="entry name" value="FAD-bd_PCMH-like_sf"/>
</dbReference>
<dbReference type="PROSITE" id="PS51371">
    <property type="entry name" value="CBS"/>
    <property type="match status" value="2"/>
</dbReference>
<evidence type="ECO:0000256" key="8">
    <source>
        <dbReference type="ARBA" id="ARBA00023136"/>
    </source>
</evidence>
<keyword evidence="4 10" id="KW-0812">Transmembrane</keyword>
<keyword evidence="8 10" id="KW-0472">Membrane</keyword>
<evidence type="ECO:0000256" key="9">
    <source>
        <dbReference type="PROSITE-ProRule" id="PRU00703"/>
    </source>
</evidence>
<dbReference type="InterPro" id="IPR005170">
    <property type="entry name" value="Transptr-assoc_dom"/>
</dbReference>
<reference evidence="14 15" key="1">
    <citation type="submission" date="2019-03" db="EMBL/GenBank/DDBJ databases">
        <title>Genomic Encyclopedia of Type Strains, Phase IV (KMG-IV): sequencing the most valuable type-strain genomes for metagenomic binning, comparative biology and taxonomic classification.</title>
        <authorList>
            <person name="Goeker M."/>
        </authorList>
    </citation>
    <scope>NUCLEOTIDE SEQUENCE [LARGE SCALE GENOMIC DNA]</scope>
    <source>
        <strain evidence="14 15">DSM 45707</strain>
    </source>
</reference>
<dbReference type="Pfam" id="PF03471">
    <property type="entry name" value="CorC_HlyC"/>
    <property type="match status" value="1"/>
</dbReference>
<feature type="domain" description="CBS" evidence="12">
    <location>
        <begin position="224"/>
        <end position="284"/>
    </location>
</feature>
<feature type="transmembrane region" description="Helical" evidence="11">
    <location>
        <begin position="62"/>
        <end position="82"/>
    </location>
</feature>